<dbReference type="SUPFAM" id="SSF57701">
    <property type="entry name" value="Zn2/Cys6 DNA-binding domain"/>
    <property type="match status" value="1"/>
</dbReference>
<dbReference type="InterPro" id="IPR036864">
    <property type="entry name" value="Zn2-C6_fun-type_DNA-bd_sf"/>
</dbReference>
<evidence type="ECO:0000313" key="4">
    <source>
        <dbReference type="EMBL" id="KAL1858870.1"/>
    </source>
</evidence>
<evidence type="ECO:0000313" key="5">
    <source>
        <dbReference type="Proteomes" id="UP001586593"/>
    </source>
</evidence>
<evidence type="ECO:0000256" key="2">
    <source>
        <dbReference type="SAM" id="MobiDB-lite"/>
    </source>
</evidence>
<dbReference type="PROSITE" id="PS50048">
    <property type="entry name" value="ZN2_CY6_FUNGAL_2"/>
    <property type="match status" value="1"/>
</dbReference>
<proteinExistence type="predicted"/>
<dbReference type="Proteomes" id="UP001586593">
    <property type="component" value="Unassembled WGS sequence"/>
</dbReference>
<name>A0ABR3WCY4_9PEZI</name>
<keyword evidence="1" id="KW-0539">Nucleus</keyword>
<protein>
    <recommendedName>
        <fullName evidence="3">Zn(2)-C6 fungal-type domain-containing protein</fullName>
    </recommendedName>
</protein>
<dbReference type="PROSITE" id="PS00463">
    <property type="entry name" value="ZN2_CY6_FUNGAL_1"/>
    <property type="match status" value="1"/>
</dbReference>
<organism evidence="4 5">
    <name type="scientific">Phialemonium thermophilum</name>
    <dbReference type="NCBI Taxonomy" id="223376"/>
    <lineage>
        <taxon>Eukaryota</taxon>
        <taxon>Fungi</taxon>
        <taxon>Dikarya</taxon>
        <taxon>Ascomycota</taxon>
        <taxon>Pezizomycotina</taxon>
        <taxon>Sordariomycetes</taxon>
        <taxon>Sordariomycetidae</taxon>
        <taxon>Cephalothecales</taxon>
        <taxon>Cephalothecaceae</taxon>
        <taxon>Phialemonium</taxon>
    </lineage>
</organism>
<feature type="region of interest" description="Disordered" evidence="2">
    <location>
        <begin position="54"/>
        <end position="107"/>
    </location>
</feature>
<dbReference type="PANTHER" id="PTHR47431">
    <property type="entry name" value="ZN(II)2CYS6 TRANSCRIPTION FACTOR (EUROFUNG)-RELATED"/>
    <property type="match status" value="1"/>
</dbReference>
<dbReference type="PANTHER" id="PTHR47431:SF5">
    <property type="entry name" value="ZN(II)2CYS6 TRANSCRIPTION FACTOR (EUROFUNG)"/>
    <property type="match status" value="1"/>
</dbReference>
<sequence length="163" mass="17654">MAEESNRPGGTRKKFATPPVKIACLSCRASRTRCDGTKPCANCQARGRECVYRPSRRGGARVRKKPRSPEEARQDGPAQPPPAEPDPTQRSTEAIPLENFIGPGAGLSQLPDWLQDSDFIFDSLFTSPEIPGLSNGDLSLGSGPSLFENPVPMVRAYADDRSL</sequence>
<dbReference type="SMART" id="SM00066">
    <property type="entry name" value="GAL4"/>
    <property type="match status" value="1"/>
</dbReference>
<evidence type="ECO:0000259" key="3">
    <source>
        <dbReference type="PROSITE" id="PS50048"/>
    </source>
</evidence>
<dbReference type="CDD" id="cd00067">
    <property type="entry name" value="GAL4"/>
    <property type="match status" value="1"/>
</dbReference>
<feature type="compositionally biased region" description="Basic residues" evidence="2">
    <location>
        <begin position="54"/>
        <end position="66"/>
    </location>
</feature>
<comment type="caution">
    <text evidence="4">The sequence shown here is derived from an EMBL/GenBank/DDBJ whole genome shotgun (WGS) entry which is preliminary data.</text>
</comment>
<gene>
    <name evidence="4" type="ORF">VTK73DRAFT_7786</name>
</gene>
<dbReference type="Gene3D" id="4.10.240.10">
    <property type="entry name" value="Zn(2)-C6 fungal-type DNA-binding domain"/>
    <property type="match status" value="1"/>
</dbReference>
<dbReference type="EMBL" id="JAZHXJ010000511">
    <property type="protein sequence ID" value="KAL1858870.1"/>
    <property type="molecule type" value="Genomic_DNA"/>
</dbReference>
<evidence type="ECO:0000256" key="1">
    <source>
        <dbReference type="ARBA" id="ARBA00023242"/>
    </source>
</evidence>
<reference evidence="4 5" key="1">
    <citation type="journal article" date="2024" name="Commun. Biol.">
        <title>Comparative genomic analysis of thermophilic fungi reveals convergent evolutionary adaptations and gene losses.</title>
        <authorList>
            <person name="Steindorff A.S."/>
            <person name="Aguilar-Pontes M.V."/>
            <person name="Robinson A.J."/>
            <person name="Andreopoulos B."/>
            <person name="LaButti K."/>
            <person name="Kuo A."/>
            <person name="Mondo S."/>
            <person name="Riley R."/>
            <person name="Otillar R."/>
            <person name="Haridas S."/>
            <person name="Lipzen A."/>
            <person name="Grimwood J."/>
            <person name="Schmutz J."/>
            <person name="Clum A."/>
            <person name="Reid I.D."/>
            <person name="Moisan M.C."/>
            <person name="Butler G."/>
            <person name="Nguyen T.T.M."/>
            <person name="Dewar K."/>
            <person name="Conant G."/>
            <person name="Drula E."/>
            <person name="Henrissat B."/>
            <person name="Hansel C."/>
            <person name="Singer S."/>
            <person name="Hutchinson M.I."/>
            <person name="de Vries R.P."/>
            <person name="Natvig D.O."/>
            <person name="Powell A.J."/>
            <person name="Tsang A."/>
            <person name="Grigoriev I.V."/>
        </authorList>
    </citation>
    <scope>NUCLEOTIDE SEQUENCE [LARGE SCALE GENOMIC DNA]</scope>
    <source>
        <strain evidence="4 5">ATCC 24622</strain>
    </source>
</reference>
<dbReference type="InterPro" id="IPR001138">
    <property type="entry name" value="Zn2Cys6_DnaBD"/>
</dbReference>
<feature type="domain" description="Zn(2)-C6 fungal-type" evidence="3">
    <location>
        <begin position="23"/>
        <end position="52"/>
    </location>
</feature>
<dbReference type="Pfam" id="PF00172">
    <property type="entry name" value="Zn_clus"/>
    <property type="match status" value="1"/>
</dbReference>
<accession>A0ABR3WCY4</accession>
<keyword evidence="5" id="KW-1185">Reference proteome</keyword>